<organism evidence="2">
    <name type="scientific">Arundo donax</name>
    <name type="common">Giant reed</name>
    <name type="synonym">Donax arundinaceus</name>
    <dbReference type="NCBI Taxonomy" id="35708"/>
    <lineage>
        <taxon>Eukaryota</taxon>
        <taxon>Viridiplantae</taxon>
        <taxon>Streptophyta</taxon>
        <taxon>Embryophyta</taxon>
        <taxon>Tracheophyta</taxon>
        <taxon>Spermatophyta</taxon>
        <taxon>Magnoliopsida</taxon>
        <taxon>Liliopsida</taxon>
        <taxon>Poales</taxon>
        <taxon>Poaceae</taxon>
        <taxon>PACMAD clade</taxon>
        <taxon>Arundinoideae</taxon>
        <taxon>Arundineae</taxon>
        <taxon>Arundo</taxon>
    </lineage>
</organism>
<reference evidence="2" key="2">
    <citation type="journal article" date="2015" name="Data Brief">
        <title>Shoot transcriptome of the giant reed, Arundo donax.</title>
        <authorList>
            <person name="Barrero R.A."/>
            <person name="Guerrero F.D."/>
            <person name="Moolhuijzen P."/>
            <person name="Goolsby J.A."/>
            <person name="Tidwell J."/>
            <person name="Bellgard S.E."/>
            <person name="Bellgard M.I."/>
        </authorList>
    </citation>
    <scope>NUCLEOTIDE SEQUENCE</scope>
    <source>
        <tissue evidence="2">Shoot tissue taken approximately 20 cm above the soil surface</tissue>
    </source>
</reference>
<accession>A0A0A9FNV4</accession>
<feature type="region of interest" description="Disordered" evidence="1">
    <location>
        <begin position="1"/>
        <end position="32"/>
    </location>
</feature>
<protein>
    <submittedName>
        <fullName evidence="2">Uncharacterized protein</fullName>
    </submittedName>
</protein>
<reference evidence="2" key="1">
    <citation type="submission" date="2014-09" db="EMBL/GenBank/DDBJ databases">
        <authorList>
            <person name="Magalhaes I.L.F."/>
            <person name="Oliveira U."/>
            <person name="Santos F.R."/>
            <person name="Vidigal T.H.D.A."/>
            <person name="Brescovit A.D."/>
            <person name="Santos A.J."/>
        </authorList>
    </citation>
    <scope>NUCLEOTIDE SEQUENCE</scope>
    <source>
        <tissue evidence="2">Shoot tissue taken approximately 20 cm above the soil surface</tissue>
    </source>
</reference>
<name>A0A0A9FNV4_ARUDO</name>
<dbReference type="EMBL" id="GBRH01185920">
    <property type="protein sequence ID" value="JAE11976.1"/>
    <property type="molecule type" value="Transcribed_RNA"/>
</dbReference>
<sequence>MNPFSSGMCPSEERVAPVSSSTNMTKHTFFLE</sequence>
<proteinExistence type="predicted"/>
<evidence type="ECO:0000313" key="2">
    <source>
        <dbReference type="EMBL" id="JAE11976.1"/>
    </source>
</evidence>
<dbReference type="AlphaFoldDB" id="A0A0A9FNV4"/>
<evidence type="ECO:0000256" key="1">
    <source>
        <dbReference type="SAM" id="MobiDB-lite"/>
    </source>
</evidence>